<dbReference type="Pfam" id="PF06972">
    <property type="entry name" value="GIP1_N"/>
    <property type="match status" value="1"/>
</dbReference>
<feature type="compositionally biased region" description="Low complexity" evidence="1">
    <location>
        <begin position="86"/>
        <end position="114"/>
    </location>
</feature>
<evidence type="ECO:0000256" key="1">
    <source>
        <dbReference type="SAM" id="MobiDB-lite"/>
    </source>
</evidence>
<feature type="region of interest" description="Disordered" evidence="1">
    <location>
        <begin position="797"/>
        <end position="842"/>
    </location>
</feature>
<feature type="compositionally biased region" description="Gly residues" evidence="1">
    <location>
        <begin position="1"/>
        <end position="13"/>
    </location>
</feature>
<evidence type="ECO:0000313" key="4">
    <source>
        <dbReference type="Proteomes" id="UP000604825"/>
    </source>
</evidence>
<feature type="domain" description="GBF-interacting protein 1 N-terminal" evidence="2">
    <location>
        <begin position="18"/>
        <end position="76"/>
    </location>
</feature>
<dbReference type="AlphaFoldDB" id="A0A811P7Z6"/>
<dbReference type="OrthoDB" id="762072at2759"/>
<feature type="compositionally biased region" description="Polar residues" evidence="1">
    <location>
        <begin position="803"/>
        <end position="842"/>
    </location>
</feature>
<sequence>MSGGGGGGGGARGPSGPVPASARKLVQGLKEIVNRPDAEIYAALRECDMDPDEAVSRLLSQDTFQEVKSKRDKKKEVKETPEPRSRGASNSSRSSRGGVNHAGRSSSVQSGSSGTDYRASRSSILGPAVPATNAIQKPTVPSLSTNKDVVPNGSVGAPQSSSDFQHNCFGVPGQMSMADIVKMGRPQVRSSGKPMAAADTSYAGQTPSLSSSVNQNSKQSASTAVPTTFDFPALPDPIPHTVNSSHGSAGNSHTHENDWFPQDETPSGAQSTCIEASRDQSLSVASLDQSMLVADAAYSQENSHAEENNSTAVKTTLSSERHLEIVEEDNHFNDGLLQNSSAYQAQVHSYVDNEVGISNVDAESAVANFQHLSLQNEDIAATKSAEDNPAVILPDHLQAANADCAHLSFGSFESGAFSGLLSSKVPKGSLEDDEVHIPDESPSVNRIDVRNQDYYDNDALNSSANEDVETRIGTNMDNIDGPSVSESDVLRQGAIDVPGLQYDLPSVSSHAYSNTTQPSTMEDPQGNTQAQPLSHFSGLLQANALPNNLLGSNLTPLQEFDFSQLLQTQSATKYNPSVAPNNLPAISMQETLKSGGFPNTQSTQHVPSTSIPSGLPLPQQLPVYSQPTLPLGPFTSLVGYPYLPQNYYLPSAAFQQAYSSNGPFHQSAAPAVPGAGMKYSMPQYKSSPPALSLPQSSSLSGYGGFGNANNIPGNFSLNQGAPSVPTTLGFDEALGTQFKDPNHYGALQQSDNSAMWLHGGAGSRTVSAVPPGNFYGFQGQSQQGGFRQAHQPSQYGGLGYPSFYQSQGSLPQEHPQNATEGSLNNPQGVPSRPSHQLWQHSY</sequence>
<dbReference type="EMBL" id="CAJGYO010000006">
    <property type="protein sequence ID" value="CAD6237586.1"/>
    <property type="molecule type" value="Genomic_DNA"/>
</dbReference>
<feature type="region of interest" description="Disordered" evidence="1">
    <location>
        <begin position="186"/>
        <end position="224"/>
    </location>
</feature>
<proteinExistence type="predicted"/>
<feature type="compositionally biased region" description="Polar residues" evidence="1">
    <location>
        <begin position="264"/>
        <end position="273"/>
    </location>
</feature>
<keyword evidence="4" id="KW-1185">Reference proteome</keyword>
<dbReference type="InterPro" id="IPR009719">
    <property type="entry name" value="GIP1_N"/>
</dbReference>
<dbReference type="Proteomes" id="UP000604825">
    <property type="component" value="Unassembled WGS sequence"/>
</dbReference>
<dbReference type="PANTHER" id="PTHR46445:SF6">
    <property type="entry name" value="OS01G0663800 PROTEIN"/>
    <property type="match status" value="1"/>
</dbReference>
<name>A0A811P7Z6_9POAL</name>
<protein>
    <recommendedName>
        <fullName evidence="2">GBF-interacting protein 1 N-terminal domain-containing protein</fullName>
    </recommendedName>
</protein>
<feature type="region of interest" description="Disordered" evidence="1">
    <location>
        <begin position="236"/>
        <end position="273"/>
    </location>
</feature>
<dbReference type="PANTHER" id="PTHR46445">
    <property type="entry name" value="RNA POLYMERASE II DEGRADATION FACTOR-LIKE PROTEIN (DUF1296)"/>
    <property type="match status" value="1"/>
</dbReference>
<feature type="region of interest" description="Disordered" evidence="1">
    <location>
        <begin position="1"/>
        <end position="22"/>
    </location>
</feature>
<feature type="region of interest" description="Disordered" evidence="1">
    <location>
        <begin position="56"/>
        <end position="163"/>
    </location>
</feature>
<evidence type="ECO:0000259" key="2">
    <source>
        <dbReference type="Pfam" id="PF06972"/>
    </source>
</evidence>
<feature type="compositionally biased region" description="Polar residues" evidence="1">
    <location>
        <begin position="241"/>
        <end position="252"/>
    </location>
</feature>
<dbReference type="SUPFAM" id="SSF46934">
    <property type="entry name" value="UBA-like"/>
    <property type="match status" value="1"/>
</dbReference>
<feature type="compositionally biased region" description="Polar residues" evidence="1">
    <location>
        <begin position="202"/>
        <end position="224"/>
    </location>
</feature>
<reference evidence="3" key="1">
    <citation type="submission" date="2020-10" db="EMBL/GenBank/DDBJ databases">
        <authorList>
            <person name="Han B."/>
            <person name="Lu T."/>
            <person name="Zhao Q."/>
            <person name="Huang X."/>
            <person name="Zhao Y."/>
        </authorList>
    </citation>
    <scope>NUCLEOTIDE SEQUENCE</scope>
</reference>
<gene>
    <name evidence="3" type="ORF">NCGR_LOCUS25047</name>
</gene>
<dbReference type="InterPro" id="IPR009060">
    <property type="entry name" value="UBA-like_sf"/>
</dbReference>
<evidence type="ECO:0000313" key="3">
    <source>
        <dbReference type="EMBL" id="CAD6237586.1"/>
    </source>
</evidence>
<organism evidence="3 4">
    <name type="scientific">Miscanthus lutarioriparius</name>
    <dbReference type="NCBI Taxonomy" id="422564"/>
    <lineage>
        <taxon>Eukaryota</taxon>
        <taxon>Viridiplantae</taxon>
        <taxon>Streptophyta</taxon>
        <taxon>Embryophyta</taxon>
        <taxon>Tracheophyta</taxon>
        <taxon>Spermatophyta</taxon>
        <taxon>Magnoliopsida</taxon>
        <taxon>Liliopsida</taxon>
        <taxon>Poales</taxon>
        <taxon>Poaceae</taxon>
        <taxon>PACMAD clade</taxon>
        <taxon>Panicoideae</taxon>
        <taxon>Andropogonodae</taxon>
        <taxon>Andropogoneae</taxon>
        <taxon>Saccharinae</taxon>
        <taxon>Miscanthus</taxon>
    </lineage>
</organism>
<accession>A0A811P7Z6</accession>
<feature type="region of interest" description="Disordered" evidence="1">
    <location>
        <begin position="510"/>
        <end position="529"/>
    </location>
</feature>
<feature type="compositionally biased region" description="Polar residues" evidence="1">
    <location>
        <begin position="133"/>
        <end position="147"/>
    </location>
</feature>
<feature type="compositionally biased region" description="Basic and acidic residues" evidence="1">
    <location>
        <begin position="65"/>
        <end position="85"/>
    </location>
</feature>
<comment type="caution">
    <text evidence="3">The sequence shown here is derived from an EMBL/GenBank/DDBJ whole genome shotgun (WGS) entry which is preliminary data.</text>
</comment>